<dbReference type="SUPFAM" id="SSF88659">
    <property type="entry name" value="Sigma3 and sigma4 domains of RNA polymerase sigma factors"/>
    <property type="match status" value="1"/>
</dbReference>
<reference evidence="1" key="1">
    <citation type="journal article" date="2021" name="Proc. Natl. Acad. Sci. U.S.A.">
        <title>A Catalog of Tens of Thousands of Viruses from Human Metagenomes Reveals Hidden Associations with Chronic Diseases.</title>
        <authorList>
            <person name="Tisza M.J."/>
            <person name="Buck C.B."/>
        </authorList>
    </citation>
    <scope>NUCLEOTIDE SEQUENCE</scope>
    <source>
        <strain evidence="1">CtfgE36</strain>
    </source>
</reference>
<accession>A0A8S5VJQ0</accession>
<dbReference type="InterPro" id="IPR013324">
    <property type="entry name" value="RNA_pol_sigma_r3/r4-like"/>
</dbReference>
<evidence type="ECO:0000313" key="1">
    <source>
        <dbReference type="EMBL" id="DAG89102.1"/>
    </source>
</evidence>
<name>A0A8S5VJQ0_9CAUD</name>
<organism evidence="1">
    <name type="scientific">Ackermannviridae sp</name>
    <dbReference type="NCBI Taxonomy" id="2831612"/>
    <lineage>
        <taxon>Viruses</taxon>
        <taxon>Duplodnaviria</taxon>
        <taxon>Heunggongvirae</taxon>
        <taxon>Uroviricota</taxon>
        <taxon>Caudoviricetes</taxon>
        <taxon>Pantevenvirales</taxon>
        <taxon>Ackermannviridae</taxon>
    </lineage>
</organism>
<dbReference type="EMBL" id="BK035253">
    <property type="protein sequence ID" value="DAG89102.1"/>
    <property type="molecule type" value="Genomic_DNA"/>
</dbReference>
<proteinExistence type="predicted"/>
<protein>
    <submittedName>
        <fullName evidence="1">Uncharacterized protein</fullName>
    </submittedName>
</protein>
<sequence length="148" mass="17132">MENNVPCGNTQRQKWMEKYAAYQKDFIEARDKFYESNAAMSAHPADGMPKGNAHSDPVARLAERYDKAYARYCRARAEMNTAYCKRHEAMTPLNSDQQSVLIAIYFEGKSRRDTAKELNRSDFWVRAQERTGLFLLELPSGWELDILP</sequence>